<accession>A0ACB6FA37</accession>
<organism evidence="1 2">
    <name type="scientific">Alternaria gaisen</name>
    <dbReference type="NCBI Taxonomy" id="167740"/>
    <lineage>
        <taxon>Eukaryota</taxon>
        <taxon>Fungi</taxon>
        <taxon>Dikarya</taxon>
        <taxon>Ascomycota</taxon>
        <taxon>Pezizomycotina</taxon>
        <taxon>Dothideomycetes</taxon>
        <taxon>Pleosporomycetidae</taxon>
        <taxon>Pleosporales</taxon>
        <taxon>Pleosporineae</taxon>
        <taxon>Pleosporaceae</taxon>
        <taxon>Alternaria</taxon>
        <taxon>Alternaria sect. Alternaria</taxon>
    </lineage>
</organism>
<gene>
    <name evidence="1" type="ORF">AG0111_0g10632</name>
</gene>
<evidence type="ECO:0000313" key="1">
    <source>
        <dbReference type="EMBL" id="KAB2101270.1"/>
    </source>
</evidence>
<name>A0ACB6FA37_9PLEO</name>
<dbReference type="EMBL" id="PDWZ02000011">
    <property type="protein sequence ID" value="KAB2101270.1"/>
    <property type="molecule type" value="Genomic_DNA"/>
</dbReference>
<proteinExistence type="predicted"/>
<keyword evidence="2" id="KW-1185">Reference proteome</keyword>
<reference evidence="1 2" key="1">
    <citation type="journal article" date="2019" name="bioRxiv">
        <title>Genomics, evolutionary history and diagnostics of the Alternaria alternata species group including apple and Asian pear pathotypes.</title>
        <authorList>
            <person name="Armitage A.D."/>
            <person name="Cockerton H.M."/>
            <person name="Sreenivasaprasad S."/>
            <person name="Woodhall J.W."/>
            <person name="Lane C.R."/>
            <person name="Harrison R.J."/>
            <person name="Clarkson J.P."/>
        </authorList>
    </citation>
    <scope>NUCLEOTIDE SEQUENCE [LARGE SCALE GENOMIC DNA]</scope>
    <source>
        <strain evidence="1 2">FERA 650</strain>
    </source>
</reference>
<protein>
    <submittedName>
        <fullName evidence="1">Uncharacterized protein</fullName>
    </submittedName>
</protein>
<comment type="caution">
    <text evidence="1">The sequence shown here is derived from an EMBL/GenBank/DDBJ whole genome shotgun (WGS) entry which is preliminary data.</text>
</comment>
<evidence type="ECO:0000313" key="2">
    <source>
        <dbReference type="Proteomes" id="UP000293547"/>
    </source>
</evidence>
<dbReference type="Proteomes" id="UP000293547">
    <property type="component" value="Unassembled WGS sequence"/>
</dbReference>
<sequence>MTTVLVIGASGKVGSQVVKELDSNHEGIHVRLATSRSETARQWRQQGRQAVNLNLDDQNTLPSAL</sequence>